<evidence type="ECO:0000313" key="2">
    <source>
        <dbReference type="Proteomes" id="UP001187192"/>
    </source>
</evidence>
<dbReference type="Proteomes" id="UP001187192">
    <property type="component" value="Unassembled WGS sequence"/>
</dbReference>
<name>A0AA88CQ47_FICCA</name>
<proteinExistence type="predicted"/>
<keyword evidence="2" id="KW-1185">Reference proteome</keyword>
<reference evidence="1" key="1">
    <citation type="submission" date="2023-07" db="EMBL/GenBank/DDBJ databases">
        <title>draft genome sequence of fig (Ficus carica).</title>
        <authorList>
            <person name="Takahashi T."/>
            <person name="Nishimura K."/>
        </authorList>
    </citation>
    <scope>NUCLEOTIDE SEQUENCE</scope>
</reference>
<evidence type="ECO:0000313" key="1">
    <source>
        <dbReference type="EMBL" id="GMN30338.1"/>
    </source>
</evidence>
<sequence>MWTLRMQLSCFHVFWQSRRVATPKWKISKYTPLEGNRSNCMGDDGSNAYWTNHFPNGKRGVREQIESFTGLVEKIRLPEEIRPDKISPALCRPLSGHQIDLPSLSLGCRSPNYLSFRDLEHTTIRIQGTGLSDTSPTTTEPLLGWSALAALATPFRTG</sequence>
<organism evidence="1 2">
    <name type="scientific">Ficus carica</name>
    <name type="common">Common fig</name>
    <dbReference type="NCBI Taxonomy" id="3494"/>
    <lineage>
        <taxon>Eukaryota</taxon>
        <taxon>Viridiplantae</taxon>
        <taxon>Streptophyta</taxon>
        <taxon>Embryophyta</taxon>
        <taxon>Tracheophyta</taxon>
        <taxon>Spermatophyta</taxon>
        <taxon>Magnoliopsida</taxon>
        <taxon>eudicotyledons</taxon>
        <taxon>Gunneridae</taxon>
        <taxon>Pentapetalae</taxon>
        <taxon>rosids</taxon>
        <taxon>fabids</taxon>
        <taxon>Rosales</taxon>
        <taxon>Moraceae</taxon>
        <taxon>Ficeae</taxon>
        <taxon>Ficus</taxon>
    </lineage>
</organism>
<dbReference type="AlphaFoldDB" id="A0AA88CQ47"/>
<protein>
    <submittedName>
        <fullName evidence="1">Uncharacterized protein</fullName>
    </submittedName>
</protein>
<gene>
    <name evidence="1" type="ORF">TIFTF001_050659</name>
</gene>
<dbReference type="EMBL" id="BTGU01008566">
    <property type="protein sequence ID" value="GMN30338.1"/>
    <property type="molecule type" value="Genomic_DNA"/>
</dbReference>
<comment type="caution">
    <text evidence="1">The sequence shown here is derived from an EMBL/GenBank/DDBJ whole genome shotgun (WGS) entry which is preliminary data.</text>
</comment>
<accession>A0AA88CQ47</accession>